<dbReference type="GeneID" id="63735239"/>
<feature type="compositionally biased region" description="Basic and acidic residues" evidence="1">
    <location>
        <begin position="15"/>
        <end position="28"/>
    </location>
</feature>
<proteinExistence type="predicted"/>
<dbReference type="PROSITE" id="PS50858">
    <property type="entry name" value="BSD"/>
    <property type="match status" value="1"/>
</dbReference>
<dbReference type="HOGENOM" id="CLU_035242_0_0_1"/>
<dbReference type="InterPro" id="IPR035925">
    <property type="entry name" value="BSD_dom_sf"/>
</dbReference>
<dbReference type="Pfam" id="PF03909">
    <property type="entry name" value="BSD"/>
    <property type="match status" value="1"/>
</dbReference>
<accession>A0A0B2X7S1</accession>
<dbReference type="InterPro" id="IPR005607">
    <property type="entry name" value="BSD_dom"/>
</dbReference>
<dbReference type="InterPro" id="IPR051494">
    <property type="entry name" value="BSD_domain-containing"/>
</dbReference>
<feature type="region of interest" description="Disordered" evidence="1">
    <location>
        <begin position="1"/>
        <end position="39"/>
    </location>
</feature>
<organism evidence="3 4">
    <name type="scientific">Metarhizium album (strain ARSEF 1941)</name>
    <dbReference type="NCBI Taxonomy" id="1081103"/>
    <lineage>
        <taxon>Eukaryota</taxon>
        <taxon>Fungi</taxon>
        <taxon>Dikarya</taxon>
        <taxon>Ascomycota</taxon>
        <taxon>Pezizomycotina</taxon>
        <taxon>Sordariomycetes</taxon>
        <taxon>Hypocreomycetidae</taxon>
        <taxon>Hypocreales</taxon>
        <taxon>Clavicipitaceae</taxon>
        <taxon>Metarhizium</taxon>
    </lineage>
</organism>
<protein>
    <submittedName>
        <fullName evidence="3">BSD domain protein</fullName>
    </submittedName>
</protein>
<dbReference type="PANTHER" id="PTHR16019:SF5">
    <property type="entry name" value="BSD DOMAIN-CONTAINING PROTEIN 1"/>
    <property type="match status" value="1"/>
</dbReference>
<feature type="compositionally biased region" description="Polar residues" evidence="1">
    <location>
        <begin position="101"/>
        <end position="111"/>
    </location>
</feature>
<keyword evidence="4" id="KW-1185">Reference proteome</keyword>
<feature type="compositionally biased region" description="Acidic residues" evidence="1">
    <location>
        <begin position="307"/>
        <end position="323"/>
    </location>
</feature>
<gene>
    <name evidence="3" type="ORF">MAM_00784</name>
</gene>
<dbReference type="AlphaFoldDB" id="A0A0B2X7S1"/>
<dbReference type="EMBL" id="AZHE01000001">
    <property type="protein sequence ID" value="KHO01783.1"/>
    <property type="molecule type" value="Genomic_DNA"/>
</dbReference>
<dbReference type="STRING" id="1081103.A0A0B2X7S1"/>
<dbReference type="OrthoDB" id="73788at2759"/>
<dbReference type="SMART" id="SM00751">
    <property type="entry name" value="BSD"/>
    <property type="match status" value="1"/>
</dbReference>
<feature type="compositionally biased region" description="Basic and acidic residues" evidence="1">
    <location>
        <begin position="345"/>
        <end position="364"/>
    </location>
</feature>
<name>A0A0B2X7S1_METAS</name>
<evidence type="ECO:0000259" key="2">
    <source>
        <dbReference type="PROSITE" id="PS50858"/>
    </source>
</evidence>
<dbReference type="RefSeq" id="XP_040682848.1">
    <property type="nucleotide sequence ID" value="XM_040819583.1"/>
</dbReference>
<feature type="compositionally biased region" description="Polar residues" evidence="1">
    <location>
        <begin position="118"/>
        <end position="129"/>
    </location>
</feature>
<evidence type="ECO:0000313" key="4">
    <source>
        <dbReference type="Proteomes" id="UP000030816"/>
    </source>
</evidence>
<feature type="region of interest" description="Disordered" evidence="1">
    <location>
        <begin position="101"/>
        <end position="138"/>
    </location>
</feature>
<dbReference type="Proteomes" id="UP000030816">
    <property type="component" value="Unassembled WGS sequence"/>
</dbReference>
<dbReference type="GO" id="GO:0005737">
    <property type="term" value="C:cytoplasm"/>
    <property type="evidence" value="ECO:0007669"/>
    <property type="project" value="TreeGrafter"/>
</dbReference>
<comment type="caution">
    <text evidence="3">The sequence shown here is derived from an EMBL/GenBank/DDBJ whole genome shotgun (WGS) entry which is preliminary data.</text>
</comment>
<feature type="domain" description="BSD" evidence="2">
    <location>
        <begin position="240"/>
        <end position="292"/>
    </location>
</feature>
<dbReference type="Gene3D" id="1.10.3970.10">
    <property type="entry name" value="BSD domain"/>
    <property type="match status" value="1"/>
</dbReference>
<feature type="region of interest" description="Disordered" evidence="1">
    <location>
        <begin position="306"/>
        <end position="401"/>
    </location>
</feature>
<evidence type="ECO:0000256" key="1">
    <source>
        <dbReference type="SAM" id="MobiDB-lite"/>
    </source>
</evidence>
<feature type="compositionally biased region" description="Polar residues" evidence="1">
    <location>
        <begin position="331"/>
        <end position="344"/>
    </location>
</feature>
<dbReference type="PANTHER" id="PTHR16019">
    <property type="entry name" value="SYNAPSE-ASSOCIATED PROTEIN"/>
    <property type="match status" value="1"/>
</dbReference>
<reference evidence="3 4" key="1">
    <citation type="journal article" date="2014" name="Proc. Natl. Acad. Sci. U.S.A.">
        <title>Trajectory and genomic determinants of fungal-pathogen speciation and host adaptation.</title>
        <authorList>
            <person name="Hu X."/>
            <person name="Xiao G."/>
            <person name="Zheng P."/>
            <person name="Shang Y."/>
            <person name="Su Y."/>
            <person name="Zhang X."/>
            <person name="Liu X."/>
            <person name="Zhan S."/>
            <person name="St Leger R.J."/>
            <person name="Wang C."/>
        </authorList>
    </citation>
    <scope>NUCLEOTIDE SEQUENCE [LARGE SCALE GENOMIC DNA]</scope>
    <source>
        <strain evidence="3 4">ARSEF 1941</strain>
    </source>
</reference>
<sequence>MDLAYDLIQENAYPQDRKESNETPKPEQQESSLNSDLQDAYKAISSSPWGMKIGGFWGNVMKQGETVYAQAQKELAEVGEDATRGFTDLRETILNRTRSLSVNTATATSTDGAKEGNDTQPTPTETKATASDGVGEQSETVLSRIRTEAAKRLKDLQQAEDAADEALLRFGGNIRNFLRDAISVAPPDESSQDSTVLFESKDAQGKRVIHTSRPDAQMHVIHTSVDGFANDPISDEYEKWTREFDVEKKTDDISGDLAKYPELRTTMEKLVPDQVSYADFWKRYYFLRHGIETAESRRRDLLKAASADDEVGWGDDSDEEVEEAEKKTPDQKPSSGASSITIQRSDGRENATEARKSNDEKSQADSEASYDVVGAHSGKTSQAPNSPKVFKQGDDSDEDWE</sequence>
<evidence type="ECO:0000313" key="3">
    <source>
        <dbReference type="EMBL" id="KHO01783.1"/>
    </source>
</evidence>
<dbReference type="SUPFAM" id="SSF140383">
    <property type="entry name" value="BSD domain-like"/>
    <property type="match status" value="1"/>
</dbReference>